<reference evidence="2" key="2">
    <citation type="submission" date="2015-01" db="EMBL/GenBank/DDBJ databases">
        <title>Evolutionary Origins and Diversification of the Mycorrhizal Mutualists.</title>
        <authorList>
            <consortium name="DOE Joint Genome Institute"/>
            <consortium name="Mycorrhizal Genomics Consortium"/>
            <person name="Kohler A."/>
            <person name="Kuo A."/>
            <person name="Nagy L.G."/>
            <person name="Floudas D."/>
            <person name="Copeland A."/>
            <person name="Barry K.W."/>
            <person name="Cichocki N."/>
            <person name="Veneault-Fourrey C."/>
            <person name="LaButti K."/>
            <person name="Lindquist E.A."/>
            <person name="Lipzen A."/>
            <person name="Lundell T."/>
            <person name="Morin E."/>
            <person name="Murat C."/>
            <person name="Riley R."/>
            <person name="Ohm R."/>
            <person name="Sun H."/>
            <person name="Tunlid A."/>
            <person name="Henrissat B."/>
            <person name="Grigoriev I.V."/>
            <person name="Hibbett D.S."/>
            <person name="Martin F."/>
        </authorList>
    </citation>
    <scope>NUCLEOTIDE SEQUENCE [LARGE SCALE GENOMIC DNA]</scope>
    <source>
        <strain evidence="2">UH-Slu-Lm8-n1</strain>
    </source>
</reference>
<dbReference type="InParanoid" id="A0A0D0AZ89"/>
<evidence type="ECO:0000313" key="1">
    <source>
        <dbReference type="EMBL" id="KIK39642.1"/>
    </source>
</evidence>
<organism evidence="1 2">
    <name type="scientific">Suillus luteus UH-Slu-Lm8-n1</name>
    <dbReference type="NCBI Taxonomy" id="930992"/>
    <lineage>
        <taxon>Eukaryota</taxon>
        <taxon>Fungi</taxon>
        <taxon>Dikarya</taxon>
        <taxon>Basidiomycota</taxon>
        <taxon>Agaricomycotina</taxon>
        <taxon>Agaricomycetes</taxon>
        <taxon>Agaricomycetidae</taxon>
        <taxon>Boletales</taxon>
        <taxon>Suillineae</taxon>
        <taxon>Suillaceae</taxon>
        <taxon>Suillus</taxon>
    </lineage>
</organism>
<protein>
    <submittedName>
        <fullName evidence="1">Uncharacterized protein</fullName>
    </submittedName>
</protein>
<keyword evidence="2" id="KW-1185">Reference proteome</keyword>
<proteinExistence type="predicted"/>
<evidence type="ECO:0000313" key="2">
    <source>
        <dbReference type="Proteomes" id="UP000054485"/>
    </source>
</evidence>
<dbReference type="Proteomes" id="UP000054485">
    <property type="component" value="Unassembled WGS sequence"/>
</dbReference>
<name>A0A0D0AZ89_9AGAM</name>
<reference evidence="1 2" key="1">
    <citation type="submission" date="2014-04" db="EMBL/GenBank/DDBJ databases">
        <authorList>
            <consortium name="DOE Joint Genome Institute"/>
            <person name="Kuo A."/>
            <person name="Ruytinx J."/>
            <person name="Rineau F."/>
            <person name="Colpaert J."/>
            <person name="Kohler A."/>
            <person name="Nagy L.G."/>
            <person name="Floudas D."/>
            <person name="Copeland A."/>
            <person name="Barry K.W."/>
            <person name="Cichocki N."/>
            <person name="Veneault-Fourrey C."/>
            <person name="LaButti K."/>
            <person name="Lindquist E.A."/>
            <person name="Lipzen A."/>
            <person name="Lundell T."/>
            <person name="Morin E."/>
            <person name="Murat C."/>
            <person name="Sun H."/>
            <person name="Tunlid A."/>
            <person name="Henrissat B."/>
            <person name="Grigoriev I.V."/>
            <person name="Hibbett D.S."/>
            <person name="Martin F."/>
            <person name="Nordberg H.P."/>
            <person name="Cantor M.N."/>
            <person name="Hua S.X."/>
        </authorList>
    </citation>
    <scope>NUCLEOTIDE SEQUENCE [LARGE SCALE GENOMIC DNA]</scope>
    <source>
        <strain evidence="1 2">UH-Slu-Lm8-n1</strain>
    </source>
</reference>
<dbReference type="HOGENOM" id="CLU_2442332_0_0_1"/>
<dbReference type="AlphaFoldDB" id="A0A0D0AZ89"/>
<accession>A0A0D0AZ89</accession>
<sequence length="90" mass="10310">MTVFLFFWSGYPSENFERVADRLARDCLVGTWKALNPNKQSVIMIHEYSHSSRNIKFSMALILTLSGSSNLFNGLNHCYNALCINYRTAL</sequence>
<gene>
    <name evidence="1" type="ORF">CY34DRAFT_322878</name>
</gene>
<dbReference type="EMBL" id="KN835334">
    <property type="protein sequence ID" value="KIK39642.1"/>
    <property type="molecule type" value="Genomic_DNA"/>
</dbReference>